<organism evidence="1 2">
    <name type="scientific">Thiohalobacter thiocyanaticus</name>
    <dbReference type="NCBI Taxonomy" id="585455"/>
    <lineage>
        <taxon>Bacteria</taxon>
        <taxon>Pseudomonadati</taxon>
        <taxon>Pseudomonadota</taxon>
        <taxon>Gammaproteobacteria</taxon>
        <taxon>Thiohalobacterales</taxon>
        <taxon>Thiohalobacteraceae</taxon>
        <taxon>Thiohalobacter</taxon>
    </lineage>
</organism>
<dbReference type="Proteomes" id="UP000218765">
    <property type="component" value="Chromosome"/>
</dbReference>
<keyword evidence="1" id="KW-0648">Protein biosynthesis</keyword>
<dbReference type="OrthoDB" id="8565828at2"/>
<gene>
    <name evidence="1" type="ORF">FOKN1_1724</name>
</gene>
<protein>
    <submittedName>
        <fullName evidence="1">Translation elongation factors</fullName>
    </submittedName>
</protein>
<dbReference type="RefSeq" id="WP_096366234.1">
    <property type="nucleotide sequence ID" value="NZ_AP018052.1"/>
</dbReference>
<sequence>MPAHPAILIWEGKETIRETLGLIDQRTPLELQLPPDTHFALCSHLAPAGSRAESLDLDGGHELVERAAQVGVLAALAELIEPLREADATVHIVSPSPAIQIDFPED</sequence>
<dbReference type="KEGG" id="ttc:FOKN1_1724"/>
<accession>A0A1Z4VR43</accession>
<evidence type="ECO:0000313" key="2">
    <source>
        <dbReference type="Proteomes" id="UP000218765"/>
    </source>
</evidence>
<keyword evidence="1" id="KW-0251">Elongation factor</keyword>
<dbReference type="EMBL" id="AP018052">
    <property type="protein sequence ID" value="BAZ94110.1"/>
    <property type="molecule type" value="Genomic_DNA"/>
</dbReference>
<name>A0A1Z4VR43_9GAMM</name>
<keyword evidence="2" id="KW-1185">Reference proteome</keyword>
<dbReference type="GO" id="GO:0003746">
    <property type="term" value="F:translation elongation factor activity"/>
    <property type="evidence" value="ECO:0007669"/>
    <property type="project" value="UniProtKB-KW"/>
</dbReference>
<dbReference type="AlphaFoldDB" id="A0A1Z4VR43"/>
<proteinExistence type="predicted"/>
<evidence type="ECO:0000313" key="1">
    <source>
        <dbReference type="EMBL" id="BAZ94110.1"/>
    </source>
</evidence>
<reference evidence="1 2" key="1">
    <citation type="submission" date="2017-05" db="EMBL/GenBank/DDBJ databases">
        <title>Thiocyanate degradation by Thiohalobacter thiocyanaticus FOKN1.</title>
        <authorList>
            <person name="Oshiki M."/>
            <person name="Fukushima T."/>
            <person name="Kawano S."/>
            <person name="Nakagawa J."/>
        </authorList>
    </citation>
    <scope>NUCLEOTIDE SEQUENCE [LARGE SCALE GENOMIC DNA]</scope>
    <source>
        <strain evidence="1 2">FOKN1</strain>
    </source>
</reference>